<proteinExistence type="predicted"/>
<dbReference type="Proteomes" id="UP000095286">
    <property type="component" value="Unplaced"/>
</dbReference>
<evidence type="ECO:0000313" key="1">
    <source>
        <dbReference type="Proteomes" id="UP000095286"/>
    </source>
</evidence>
<evidence type="ECO:0000313" key="2">
    <source>
        <dbReference type="WBParaSite" id="RSKR_0000292000.1"/>
    </source>
</evidence>
<sequence length="208" mass="24193">MVYSRGNSPMRRSRSPAPRHYQRHSRSPIDRRGGGREDREPYRRYSRSPRRDERYDRRRSPPRRGYNNGGGSRYGGGEERRYGGERRGGAFERRNYKDGRENPLPSSCLGIFGMSSRTSEKDLTRLFERYGRVKSVQIVFDRNTGKSRGYGFVYFEKTSEATNAKEDMKDKEIDSVQVRIDYSVTKEGRKANEGGSSVPPSRRRSRSR</sequence>
<name>A0AC35TPW2_9BILA</name>
<accession>A0AC35TPW2</accession>
<dbReference type="WBParaSite" id="RSKR_0000292000.1">
    <property type="protein sequence ID" value="RSKR_0000292000.1"/>
    <property type="gene ID" value="RSKR_0000292000"/>
</dbReference>
<protein>
    <submittedName>
        <fullName evidence="2">RRM domain-containing protein</fullName>
    </submittedName>
</protein>
<organism evidence="1 2">
    <name type="scientific">Rhabditophanes sp. KR3021</name>
    <dbReference type="NCBI Taxonomy" id="114890"/>
    <lineage>
        <taxon>Eukaryota</taxon>
        <taxon>Metazoa</taxon>
        <taxon>Ecdysozoa</taxon>
        <taxon>Nematoda</taxon>
        <taxon>Chromadorea</taxon>
        <taxon>Rhabditida</taxon>
        <taxon>Tylenchina</taxon>
        <taxon>Panagrolaimomorpha</taxon>
        <taxon>Strongyloidoidea</taxon>
        <taxon>Alloionematidae</taxon>
        <taxon>Rhabditophanes</taxon>
    </lineage>
</organism>
<reference evidence="2" key="1">
    <citation type="submission" date="2016-11" db="UniProtKB">
        <authorList>
            <consortium name="WormBaseParasite"/>
        </authorList>
    </citation>
    <scope>IDENTIFICATION</scope>
    <source>
        <strain evidence="2">KR3021</strain>
    </source>
</reference>